<proteinExistence type="predicted"/>
<keyword evidence="2" id="KW-1185">Reference proteome</keyword>
<sequence>MFQSRKWCSLGEFGTREDAVPSSVRQFYHSHLPKTLPTTSVRSNFPVLLPAEFFLLLELPLSASWDSVSSLPRPDSSGGGMEGPHVLGQTAYSPSPANPVHLVFLLCMLEAGSLGLREVSSGP</sequence>
<name>A0ABN9ZTJ4_PIPNA</name>
<protein>
    <submittedName>
        <fullName evidence="1">Uncharacterized protein</fullName>
    </submittedName>
</protein>
<evidence type="ECO:0000313" key="2">
    <source>
        <dbReference type="Proteomes" id="UP001314169"/>
    </source>
</evidence>
<dbReference type="EMBL" id="OY882859">
    <property type="protein sequence ID" value="CAK6440963.1"/>
    <property type="molecule type" value="Genomic_DNA"/>
</dbReference>
<accession>A0ABN9ZTJ4</accession>
<evidence type="ECO:0000313" key="1">
    <source>
        <dbReference type="EMBL" id="CAK6440963.1"/>
    </source>
</evidence>
<organism evidence="1 2">
    <name type="scientific">Pipistrellus nathusii</name>
    <name type="common">Nathusius' pipistrelle</name>
    <dbReference type="NCBI Taxonomy" id="59473"/>
    <lineage>
        <taxon>Eukaryota</taxon>
        <taxon>Metazoa</taxon>
        <taxon>Chordata</taxon>
        <taxon>Craniata</taxon>
        <taxon>Vertebrata</taxon>
        <taxon>Euteleostomi</taxon>
        <taxon>Mammalia</taxon>
        <taxon>Eutheria</taxon>
        <taxon>Laurasiatheria</taxon>
        <taxon>Chiroptera</taxon>
        <taxon>Yangochiroptera</taxon>
        <taxon>Vespertilionidae</taxon>
        <taxon>Pipistrellus</taxon>
    </lineage>
</organism>
<reference evidence="1" key="1">
    <citation type="submission" date="2023-12" db="EMBL/GenBank/DDBJ databases">
        <authorList>
            <person name="Brown T."/>
        </authorList>
    </citation>
    <scope>NUCLEOTIDE SEQUENCE</scope>
</reference>
<gene>
    <name evidence="1" type="ORF">MPIPNATIZW_LOCUS9269</name>
</gene>
<dbReference type="Proteomes" id="UP001314169">
    <property type="component" value="Chromosome 2"/>
</dbReference>